<dbReference type="Proteomes" id="UP001497497">
    <property type="component" value="Unassembled WGS sequence"/>
</dbReference>
<dbReference type="EMBL" id="CAXITT010000301">
    <property type="protein sequence ID" value="CAL1538509.1"/>
    <property type="molecule type" value="Genomic_DNA"/>
</dbReference>
<dbReference type="PANTHER" id="PTHR37079:SF4">
    <property type="entry name" value="SERINE_THREONINE-PROTEIN KINASE ATM"/>
    <property type="match status" value="1"/>
</dbReference>
<dbReference type="GO" id="GO:0004674">
    <property type="term" value="F:protein serine/threonine kinase activity"/>
    <property type="evidence" value="ECO:0007669"/>
    <property type="project" value="InterPro"/>
</dbReference>
<proteinExistence type="predicted"/>
<dbReference type="Pfam" id="PF02259">
    <property type="entry name" value="FAT"/>
    <property type="match status" value="1"/>
</dbReference>
<dbReference type="PANTHER" id="PTHR37079">
    <property type="entry name" value="SERINE/THREONINE-PROTEIN KINASE ATM"/>
    <property type="match status" value="1"/>
</dbReference>
<reference evidence="2 3" key="1">
    <citation type="submission" date="2024-04" db="EMBL/GenBank/DDBJ databases">
        <authorList>
            <consortium name="Genoscope - CEA"/>
            <person name="William W."/>
        </authorList>
    </citation>
    <scope>NUCLEOTIDE SEQUENCE [LARGE SCALE GENOMIC DNA]</scope>
</reference>
<name>A0AAV2HWG0_LYMST</name>
<organism evidence="2 3">
    <name type="scientific">Lymnaea stagnalis</name>
    <name type="common">Great pond snail</name>
    <name type="synonym">Helix stagnalis</name>
    <dbReference type="NCBI Taxonomy" id="6523"/>
    <lineage>
        <taxon>Eukaryota</taxon>
        <taxon>Metazoa</taxon>
        <taxon>Spiralia</taxon>
        <taxon>Lophotrochozoa</taxon>
        <taxon>Mollusca</taxon>
        <taxon>Gastropoda</taxon>
        <taxon>Heterobranchia</taxon>
        <taxon>Euthyneura</taxon>
        <taxon>Panpulmonata</taxon>
        <taxon>Hygrophila</taxon>
        <taxon>Lymnaeoidea</taxon>
        <taxon>Lymnaeidae</taxon>
        <taxon>Lymnaea</taxon>
    </lineage>
</organism>
<evidence type="ECO:0000259" key="1">
    <source>
        <dbReference type="PROSITE" id="PS51189"/>
    </source>
</evidence>
<evidence type="ECO:0000313" key="3">
    <source>
        <dbReference type="Proteomes" id="UP001497497"/>
    </source>
</evidence>
<dbReference type="InterPro" id="IPR003151">
    <property type="entry name" value="PIK-rel_kinase_FAT"/>
</dbReference>
<evidence type="ECO:0000313" key="2">
    <source>
        <dbReference type="EMBL" id="CAL1538509.1"/>
    </source>
</evidence>
<keyword evidence="3" id="KW-1185">Reference proteome</keyword>
<dbReference type="AlphaFoldDB" id="A0AAV2HWG0"/>
<dbReference type="GO" id="GO:0006974">
    <property type="term" value="P:DNA damage response"/>
    <property type="evidence" value="ECO:0007669"/>
    <property type="project" value="InterPro"/>
</dbReference>
<dbReference type="InterPro" id="IPR038980">
    <property type="entry name" value="ATM_plant"/>
</dbReference>
<accession>A0AAV2HWG0</accession>
<comment type="caution">
    <text evidence="2">The sequence shown here is derived from an EMBL/GenBank/DDBJ whole genome shotgun (WGS) entry which is preliminary data.</text>
</comment>
<dbReference type="PROSITE" id="PS51189">
    <property type="entry name" value="FAT"/>
    <property type="match status" value="1"/>
</dbReference>
<feature type="domain" description="FAT" evidence="1">
    <location>
        <begin position="39"/>
        <end position="535"/>
    </location>
</feature>
<protein>
    <recommendedName>
        <fullName evidence="1">FAT domain-containing protein</fullName>
    </recommendedName>
</protein>
<gene>
    <name evidence="2" type="ORF">GSLYS_00012330001</name>
</gene>
<dbReference type="InterPro" id="IPR014009">
    <property type="entry name" value="PIK_FAT"/>
</dbReference>
<sequence length="616" mass="69608">MAEPMARVQTYLHEGEQTKALTTLDIEISHSPSQSITPLLEAIESCGADYILQRCLSELKYDRWGLTPQSSSQTSTPSELEEFAYQAAWKLGQWDVKVPARQKKSVPFHQSLYHAMSSIRDGHLDVAKCAVEAARMYLVSIFDPKVENSLSLSPFLCQLQCLSHLDHVLESSLSESNISILADGCHDNSFDFEYIKPQLYLGASVGKILAERGSQSGEDLEVRALWSLAVCGRKAKSFQLAEKAVRELKTKDLSRTSRLSTEQLHMEEAKLFWARSEVNIAMSIMKTLITKLSQDQDPSTSCPPLMYAQALGTYGSWLAETKSSTPTVIISDYLEKTVTLMLKHRESIACDHTAPNSFMSLARFADEQYQQVADHMRSPTFQDKQNLLQRSRSELKECQGYGLRESKYLTVIEKNMKIDEEEITSMLEDRGRYLQQALVNYLRCLQHGDLHDLKVFRVVALWFDNCDNQEVNVLMKKNLKSIKSFKFLPLYYQLAARMSSTDNTAFQPVLTELMQRVAEDHPHHALWIILALAHAYKDDEILSQGSETTTKEKLSPSEKENAEVARVEAAKNLLELLKKKKAVSDIVENMELLCLAYIQLANSPASNRAGASTHLF</sequence>